<name>A0A168W2Q5_9BACL</name>
<evidence type="ECO:0000313" key="2">
    <source>
        <dbReference type="EMBL" id="ANC77599.1"/>
    </source>
</evidence>
<evidence type="ECO:0000313" key="3">
    <source>
        <dbReference type="Proteomes" id="UP000076623"/>
    </source>
</evidence>
<feature type="transmembrane region" description="Helical" evidence="1">
    <location>
        <begin position="6"/>
        <end position="24"/>
    </location>
</feature>
<dbReference type="Proteomes" id="UP000076623">
    <property type="component" value="Chromosome"/>
</dbReference>
<keyword evidence="1" id="KW-0472">Membrane</keyword>
<feature type="transmembrane region" description="Helical" evidence="1">
    <location>
        <begin position="63"/>
        <end position="85"/>
    </location>
</feature>
<proteinExistence type="predicted"/>
<keyword evidence="3" id="KW-1185">Reference proteome</keyword>
<keyword evidence="1" id="KW-1133">Transmembrane helix</keyword>
<feature type="transmembrane region" description="Helical" evidence="1">
    <location>
        <begin position="31"/>
        <end position="51"/>
    </location>
</feature>
<reference evidence="2 3" key="1">
    <citation type="submission" date="2016-04" db="EMBL/GenBank/DDBJ databases">
        <title>Complete genome sequence of Fictibacillus phosphorivorans G25-29, a strain toxic to nematodes.</title>
        <authorList>
            <person name="Zheng Z."/>
        </authorList>
    </citation>
    <scope>NUCLEOTIDE SEQUENCE [LARGE SCALE GENOMIC DNA]</scope>
    <source>
        <strain evidence="2 3">G25-29</strain>
    </source>
</reference>
<dbReference type="EMBL" id="CP015378">
    <property type="protein sequence ID" value="ANC77599.1"/>
    <property type="molecule type" value="Genomic_DNA"/>
</dbReference>
<dbReference type="RefSeq" id="WP_066395454.1">
    <property type="nucleotide sequence ID" value="NZ_CP015378.1"/>
</dbReference>
<protein>
    <submittedName>
        <fullName evidence="2">Uncharacterized protein</fullName>
    </submittedName>
</protein>
<sequence>METWVTILTFVILVLSFMVMYLSVKHKSKKNILLLLLGMFIAAFPLAYALYDDYNNEYIGANIGLGLAFLLTWGITGIILLVAMIKLIRARRS</sequence>
<dbReference type="KEGG" id="fpn:ABE65_012645"/>
<dbReference type="STRING" id="1221500.ABE65_012645"/>
<gene>
    <name evidence="2" type="ORF">ABE65_012645</name>
</gene>
<keyword evidence="1" id="KW-0812">Transmembrane</keyword>
<accession>A0A168W2Q5</accession>
<evidence type="ECO:0000256" key="1">
    <source>
        <dbReference type="SAM" id="Phobius"/>
    </source>
</evidence>
<dbReference type="AlphaFoldDB" id="A0A168W2Q5"/>
<organism evidence="2 3">
    <name type="scientific">Fictibacillus phosphorivorans</name>
    <dbReference type="NCBI Taxonomy" id="1221500"/>
    <lineage>
        <taxon>Bacteria</taxon>
        <taxon>Bacillati</taxon>
        <taxon>Bacillota</taxon>
        <taxon>Bacilli</taxon>
        <taxon>Bacillales</taxon>
        <taxon>Fictibacillaceae</taxon>
        <taxon>Fictibacillus</taxon>
    </lineage>
</organism>